<dbReference type="GO" id="GO:0003746">
    <property type="term" value="F:translation elongation factor activity"/>
    <property type="evidence" value="ECO:0007669"/>
    <property type="project" value="UniProtKB-UniRule"/>
</dbReference>
<sequence>MNNINISLIKELRLRTGAGFMECKRALIEENGDIESSIDNLRKLGKTQAQNKSHRSTDQGQIFIDIKNNFGAMLELKCQTDFVAKDSLFIALGKEIISTALSKNIESPSDIKKYFEEKKTELILKTGENIMINRFVFIKGESVASYLHNGRIGVLVNGRNLNKDILKKIAMHIAASKPEYLSPKNVSSAFFKREYEVQLNLSKHSNKSDHILKKIVDGRMKKCISNISLTSQNFVMDPTKTVGQVISENNGCIMSFNRFEIGEIQSEFPK</sequence>
<evidence type="ECO:0000256" key="7">
    <source>
        <dbReference type="RuleBase" id="RU000642"/>
    </source>
</evidence>
<evidence type="ECO:0000259" key="9">
    <source>
        <dbReference type="Pfam" id="PF00889"/>
    </source>
</evidence>
<dbReference type="Gene3D" id="1.10.8.10">
    <property type="entry name" value="DNA helicase RuvA subunit, C-terminal domain"/>
    <property type="match status" value="1"/>
</dbReference>
<dbReference type="PROSITE" id="PS01126">
    <property type="entry name" value="EF_TS_1"/>
    <property type="match status" value="1"/>
</dbReference>
<dbReference type="OrthoDB" id="9808348at2"/>
<dbReference type="RefSeq" id="WP_158341320.1">
    <property type="nucleotide sequence ID" value="NZ_CP029161.1"/>
</dbReference>
<name>A0A2U8DFT6_9GAMM</name>
<comment type="subcellular location">
    <subcellularLocation>
        <location evidence="6 8">Cytoplasm</location>
    </subcellularLocation>
</comment>
<organism evidence="10 11">
    <name type="scientific">Buchnera aphidicola</name>
    <name type="common">Melanaphis sacchari</name>
    <dbReference type="NCBI Taxonomy" id="2173854"/>
    <lineage>
        <taxon>Bacteria</taxon>
        <taxon>Pseudomonadati</taxon>
        <taxon>Pseudomonadota</taxon>
        <taxon>Gammaproteobacteria</taxon>
        <taxon>Enterobacterales</taxon>
        <taxon>Erwiniaceae</taxon>
        <taxon>Buchnera</taxon>
    </lineage>
</organism>
<dbReference type="SUPFAM" id="SSF54713">
    <property type="entry name" value="Elongation factor Ts (EF-Ts), dimerisation domain"/>
    <property type="match status" value="1"/>
</dbReference>
<dbReference type="Pfam" id="PF00889">
    <property type="entry name" value="EF_TS"/>
    <property type="match status" value="1"/>
</dbReference>
<keyword evidence="5 6" id="KW-0648">Protein biosynthesis</keyword>
<feature type="region of interest" description="Involved in Mg(2+) ion dislocation from EF-Tu" evidence="6">
    <location>
        <begin position="80"/>
        <end position="83"/>
    </location>
</feature>
<dbReference type="NCBIfam" id="TIGR00116">
    <property type="entry name" value="tsf"/>
    <property type="match status" value="1"/>
</dbReference>
<reference evidence="10 11" key="1">
    <citation type="submission" date="2018-04" db="EMBL/GenBank/DDBJ databases">
        <title>Genome sequence of Buchnera aphidicola from Melaphis sacchari.</title>
        <authorList>
            <person name="Geib S.M."/>
            <person name="Palmer N.A."/>
            <person name="Sattler S.E."/>
            <person name="Sarath G."/>
        </authorList>
    </citation>
    <scope>NUCLEOTIDE SEQUENCE [LARGE SCALE GENOMIC DNA]</scope>
    <source>
        <strain evidence="10 11">LSU</strain>
    </source>
</reference>
<dbReference type="GO" id="GO:0005737">
    <property type="term" value="C:cytoplasm"/>
    <property type="evidence" value="ECO:0007669"/>
    <property type="project" value="UniProtKB-SubCell"/>
</dbReference>
<proteinExistence type="inferred from homology"/>
<dbReference type="HAMAP" id="MF_00050">
    <property type="entry name" value="EF_Ts"/>
    <property type="match status" value="1"/>
</dbReference>
<dbReference type="InterPro" id="IPR001816">
    <property type="entry name" value="Transl_elong_EFTs/EF1B"/>
</dbReference>
<protein>
    <recommendedName>
        <fullName evidence="2 6">Elongation factor Ts</fullName>
        <shortName evidence="6">EF-Ts</shortName>
    </recommendedName>
</protein>
<dbReference type="InterPro" id="IPR014039">
    <property type="entry name" value="Transl_elong_EFTs/EF1B_dimer"/>
</dbReference>
<dbReference type="Gene3D" id="1.10.286.20">
    <property type="match status" value="1"/>
</dbReference>
<dbReference type="PANTHER" id="PTHR11741">
    <property type="entry name" value="ELONGATION FACTOR TS"/>
    <property type="match status" value="1"/>
</dbReference>
<dbReference type="PROSITE" id="PS01127">
    <property type="entry name" value="EF_TS_2"/>
    <property type="match status" value="1"/>
</dbReference>
<dbReference type="FunFam" id="1.10.8.10:FF:000001">
    <property type="entry name" value="Elongation factor Ts"/>
    <property type="match status" value="1"/>
</dbReference>
<dbReference type="Gene3D" id="3.30.479.20">
    <property type="entry name" value="Elongation factor Ts, dimerisation domain"/>
    <property type="match status" value="2"/>
</dbReference>
<evidence type="ECO:0000256" key="8">
    <source>
        <dbReference type="RuleBase" id="RU000643"/>
    </source>
</evidence>
<dbReference type="InterPro" id="IPR009060">
    <property type="entry name" value="UBA-like_sf"/>
</dbReference>
<evidence type="ECO:0000256" key="6">
    <source>
        <dbReference type="HAMAP-Rule" id="MF_00050"/>
    </source>
</evidence>
<dbReference type="Proteomes" id="UP000244884">
    <property type="component" value="Chromosome"/>
</dbReference>
<feature type="domain" description="Translation elongation factor EFTs/EF1B dimerisation" evidence="9">
    <location>
        <begin position="71"/>
        <end position="263"/>
    </location>
</feature>
<evidence type="ECO:0000313" key="11">
    <source>
        <dbReference type="Proteomes" id="UP000244884"/>
    </source>
</evidence>
<dbReference type="EMBL" id="CP029161">
    <property type="protein sequence ID" value="AWH90547.1"/>
    <property type="molecule type" value="Genomic_DNA"/>
</dbReference>
<dbReference type="SUPFAM" id="SSF46934">
    <property type="entry name" value="UBA-like"/>
    <property type="match status" value="1"/>
</dbReference>
<gene>
    <name evidence="6 10" type="primary">tsf</name>
    <name evidence="10" type="ORF">DD681_01865</name>
</gene>
<accession>A0A2U8DFT6</accession>
<dbReference type="PANTHER" id="PTHR11741:SF0">
    <property type="entry name" value="ELONGATION FACTOR TS, MITOCHONDRIAL"/>
    <property type="match status" value="1"/>
</dbReference>
<evidence type="ECO:0000256" key="4">
    <source>
        <dbReference type="ARBA" id="ARBA00022768"/>
    </source>
</evidence>
<evidence type="ECO:0000256" key="2">
    <source>
        <dbReference type="ARBA" id="ARBA00016956"/>
    </source>
</evidence>
<evidence type="ECO:0000256" key="1">
    <source>
        <dbReference type="ARBA" id="ARBA00005532"/>
    </source>
</evidence>
<evidence type="ECO:0000256" key="3">
    <source>
        <dbReference type="ARBA" id="ARBA00022490"/>
    </source>
</evidence>
<evidence type="ECO:0000256" key="5">
    <source>
        <dbReference type="ARBA" id="ARBA00022917"/>
    </source>
</evidence>
<keyword evidence="4 6" id="KW-0251">Elongation factor</keyword>
<comment type="similarity">
    <text evidence="1 6 7">Belongs to the EF-Ts family.</text>
</comment>
<dbReference type="InterPro" id="IPR036402">
    <property type="entry name" value="EF-Ts_dimer_sf"/>
</dbReference>
<comment type="function">
    <text evidence="6 7">Associates with the EF-Tu.GDP complex and induces the exchange of GDP to GTP. It remains bound to the aminoacyl-tRNA.EF-Tu.GTP complex up to the GTP hydrolysis stage on the ribosome.</text>
</comment>
<dbReference type="CDD" id="cd14275">
    <property type="entry name" value="UBA_EF-Ts"/>
    <property type="match status" value="1"/>
</dbReference>
<evidence type="ECO:0000313" key="10">
    <source>
        <dbReference type="EMBL" id="AWH90547.1"/>
    </source>
</evidence>
<dbReference type="InterPro" id="IPR018101">
    <property type="entry name" value="Transl_elong_Ts_CS"/>
</dbReference>
<dbReference type="AlphaFoldDB" id="A0A2U8DFT6"/>
<keyword evidence="3 6" id="KW-0963">Cytoplasm</keyword>